<evidence type="ECO:0000313" key="4">
    <source>
        <dbReference type="Proteomes" id="UP001478817"/>
    </source>
</evidence>
<keyword evidence="3" id="KW-0067">ATP-binding</keyword>
<keyword evidence="3" id="KW-0547">Nucleotide-binding</keyword>
<proteinExistence type="predicted"/>
<dbReference type="CDD" id="cd16935">
    <property type="entry name" value="HATPase_AgrC-ComD-like"/>
    <property type="match status" value="1"/>
</dbReference>
<feature type="transmembrane region" description="Helical" evidence="1">
    <location>
        <begin position="169"/>
        <end position="188"/>
    </location>
</feature>
<feature type="domain" description="Sensor histidine kinase NatK-like C-terminal" evidence="2">
    <location>
        <begin position="336"/>
        <end position="441"/>
    </location>
</feature>
<comment type="caution">
    <text evidence="3">The sequence shown here is derived from an EMBL/GenBank/DDBJ whole genome shotgun (WGS) entry which is preliminary data.</text>
</comment>
<dbReference type="SUPFAM" id="SSF55874">
    <property type="entry name" value="ATPase domain of HSP90 chaperone/DNA topoisomerase II/histidine kinase"/>
    <property type="match status" value="1"/>
</dbReference>
<evidence type="ECO:0000259" key="2">
    <source>
        <dbReference type="Pfam" id="PF14501"/>
    </source>
</evidence>
<feature type="transmembrane region" description="Helical" evidence="1">
    <location>
        <begin position="208"/>
        <end position="226"/>
    </location>
</feature>
<dbReference type="GO" id="GO:0005524">
    <property type="term" value="F:ATP binding"/>
    <property type="evidence" value="ECO:0007669"/>
    <property type="project" value="UniProtKB-KW"/>
</dbReference>
<dbReference type="Pfam" id="PF14501">
    <property type="entry name" value="HATPase_c_5"/>
    <property type="match status" value="1"/>
</dbReference>
<keyword evidence="1" id="KW-1133">Transmembrane helix</keyword>
<name>A0ABV1ID60_9ACTN</name>
<reference evidence="3 4" key="1">
    <citation type="submission" date="2024-04" db="EMBL/GenBank/DDBJ databases">
        <title>Human intestinal bacterial collection.</title>
        <authorList>
            <person name="Pauvert C."/>
            <person name="Hitch T.C.A."/>
            <person name="Clavel T."/>
        </authorList>
    </citation>
    <scope>NUCLEOTIDE SEQUENCE [LARGE SCALE GENOMIC DNA]</scope>
    <source>
        <strain evidence="3 4">CLA-AA-H197</strain>
    </source>
</reference>
<sequence length="444" mass="48395">MTFTGAFVAASSIAKLVLAVWLFSRTLPRREPAGVRTALVLAAVAVVAGVAVTLGFSMYPTLTDDLSLLVGILTLVGELAVAVFMQRLVYDCPLWTSVFCCSMAYSLENLSSAVERTFGGLWPMASYPPPLPEGAARFWLFSLLVYAAVYLVFVRRVEKNGLLQIDDPVMVLVTALVIVVNMVLDVVVKDVCVPSLGVPGYDANTLGTVYLLLCVYIMYSVFEIVYNRRLQLNMAAIERLRATEARQYQMSRENIEAINIKCHDLKHQIRALASGGAAVDGRVLDEISREVGVYDSVVKSGNDALDTILTEKSLYCEKHGITLSCIADGRALDFVEPTDLYSFFGNALDNAIEAVERLDDPERRSIGLVVRRTGDMVSVHVENYFDGQVSFGGEGLPQTRKGDEANHGFGTRSMRMIAEGLGGSLACKVQGDVFHLDALLPVPA</sequence>
<evidence type="ECO:0000313" key="3">
    <source>
        <dbReference type="EMBL" id="MEQ2636837.1"/>
    </source>
</evidence>
<organism evidence="3 4">
    <name type="scientific">Paratractidigestivibacter faecalis</name>
    <dbReference type="NCBI Taxonomy" id="2292441"/>
    <lineage>
        <taxon>Bacteria</taxon>
        <taxon>Bacillati</taxon>
        <taxon>Actinomycetota</taxon>
        <taxon>Coriobacteriia</taxon>
        <taxon>Coriobacteriales</taxon>
        <taxon>Atopobiaceae</taxon>
        <taxon>Paratractidigestivibacter</taxon>
    </lineage>
</organism>
<gene>
    <name evidence="3" type="ORF">AAAT05_00510</name>
</gene>
<keyword evidence="1" id="KW-0812">Transmembrane</keyword>
<feature type="transmembrane region" description="Helical" evidence="1">
    <location>
        <begin position="66"/>
        <end position="85"/>
    </location>
</feature>
<dbReference type="InterPro" id="IPR036890">
    <property type="entry name" value="HATPase_C_sf"/>
</dbReference>
<keyword evidence="4" id="KW-1185">Reference proteome</keyword>
<dbReference type="EMBL" id="JBBNGS010000001">
    <property type="protein sequence ID" value="MEQ2636837.1"/>
    <property type="molecule type" value="Genomic_DNA"/>
</dbReference>
<dbReference type="Proteomes" id="UP001478817">
    <property type="component" value="Unassembled WGS sequence"/>
</dbReference>
<feature type="transmembrane region" description="Helical" evidence="1">
    <location>
        <begin position="138"/>
        <end position="157"/>
    </location>
</feature>
<dbReference type="Gene3D" id="3.30.565.10">
    <property type="entry name" value="Histidine kinase-like ATPase, C-terminal domain"/>
    <property type="match status" value="1"/>
</dbReference>
<keyword evidence="1" id="KW-0472">Membrane</keyword>
<feature type="transmembrane region" description="Helical" evidence="1">
    <location>
        <begin position="35"/>
        <end position="59"/>
    </location>
</feature>
<protein>
    <submittedName>
        <fullName evidence="3">ATP-binding protein</fullName>
    </submittedName>
</protein>
<dbReference type="InterPro" id="IPR032834">
    <property type="entry name" value="NatK-like_C"/>
</dbReference>
<accession>A0ABV1ID60</accession>
<evidence type="ECO:0000256" key="1">
    <source>
        <dbReference type="SAM" id="Phobius"/>
    </source>
</evidence>
<dbReference type="RefSeq" id="WP_349181193.1">
    <property type="nucleotide sequence ID" value="NZ_JBBNGS010000001.1"/>
</dbReference>